<reference evidence="1" key="1">
    <citation type="journal article" date="2020" name="Nature">
        <title>Giant virus diversity and host interactions through global metagenomics.</title>
        <authorList>
            <person name="Schulz F."/>
            <person name="Roux S."/>
            <person name="Paez-Espino D."/>
            <person name="Jungbluth S."/>
            <person name="Walsh D.A."/>
            <person name="Denef V.J."/>
            <person name="McMahon K.D."/>
            <person name="Konstantinidis K.T."/>
            <person name="Eloe-Fadrosh E.A."/>
            <person name="Kyrpides N.C."/>
            <person name="Woyke T."/>
        </authorList>
    </citation>
    <scope>NUCLEOTIDE SEQUENCE</scope>
    <source>
        <strain evidence="1">GVMAG-M-3300027770-17</strain>
    </source>
</reference>
<protein>
    <submittedName>
        <fullName evidence="1">Uncharacterized protein</fullName>
    </submittedName>
</protein>
<evidence type="ECO:0000313" key="1">
    <source>
        <dbReference type="EMBL" id="QHU28022.1"/>
    </source>
</evidence>
<accession>A0A6C0LFT8</accession>
<name>A0A6C0LFT8_9ZZZZ</name>
<proteinExistence type="predicted"/>
<dbReference type="EMBL" id="MN740468">
    <property type="protein sequence ID" value="QHU28022.1"/>
    <property type="molecule type" value="Genomic_DNA"/>
</dbReference>
<dbReference type="AlphaFoldDB" id="A0A6C0LFT8"/>
<organism evidence="1">
    <name type="scientific">viral metagenome</name>
    <dbReference type="NCBI Taxonomy" id="1070528"/>
    <lineage>
        <taxon>unclassified sequences</taxon>
        <taxon>metagenomes</taxon>
        <taxon>organismal metagenomes</taxon>
    </lineage>
</organism>
<sequence length="83" mass="9362">MKGLAYLVLGVATIVVLGIVLKNKEYFVPEFLEQSGVKRTHQTKDSSYEQRTNHVLPQSKFAYPTDGVETPFRVNQFNAFVVA</sequence>